<dbReference type="Pfam" id="PF07105">
    <property type="entry name" value="DUF1367"/>
    <property type="match status" value="1"/>
</dbReference>
<evidence type="ECO:0008006" key="3">
    <source>
        <dbReference type="Google" id="ProtNLM"/>
    </source>
</evidence>
<sequence length="211" mass="24211">MASKQRKKTVIYAVKYANGAVVAETDYDRNLLKGLPIGSAVKITPIANNRNYQHHKKFFALLDAGFEYWQPKFNVLTQAEVWIAKKVAHEIALAANDENLYLNVTKPIADGILERIRINRESRLDYEGMKTLEAYLNHVMKEAGFYDIKPTQDGGTIKERWSIAFENMPQEKFNEVYKGVYGVIWNETLCNVYESEIQLDNKINQLIGFLG</sequence>
<comment type="caution">
    <text evidence="1">The sequence shown here is derived from an EMBL/GenBank/DDBJ whole genome shotgun (WGS) entry which is preliminary data.</text>
</comment>
<organism evidence="1 2">
    <name type="scientific">Gallibacterium genomosp. 1</name>
    <dbReference type="NCBI Taxonomy" id="155515"/>
    <lineage>
        <taxon>Bacteria</taxon>
        <taxon>Pseudomonadati</taxon>
        <taxon>Pseudomonadota</taxon>
        <taxon>Gammaproteobacteria</taxon>
        <taxon>Pasteurellales</taxon>
        <taxon>Pasteurellaceae</taxon>
        <taxon>Gallibacterium</taxon>
    </lineage>
</organism>
<dbReference type="EMBL" id="JPXX01000021">
    <property type="protein sequence ID" value="KGQ36951.1"/>
    <property type="molecule type" value="Genomic_DNA"/>
</dbReference>
<evidence type="ECO:0000313" key="1">
    <source>
        <dbReference type="EMBL" id="KGQ36951.1"/>
    </source>
</evidence>
<dbReference type="InterPro" id="IPR009797">
    <property type="entry name" value="DUF1367"/>
</dbReference>
<name>A0A0A2XX01_9PAST</name>
<dbReference type="STRING" id="155515.JP36_07530"/>
<dbReference type="Proteomes" id="UP000030539">
    <property type="component" value="Unassembled WGS sequence"/>
</dbReference>
<dbReference type="eggNOG" id="ENOG502ZAF4">
    <property type="taxonomic scope" value="Bacteria"/>
</dbReference>
<dbReference type="RefSeq" id="WP_039173563.1">
    <property type="nucleotide sequence ID" value="NZ_JPXX01000021.1"/>
</dbReference>
<protein>
    <recommendedName>
        <fullName evidence="3">DUF1367 family protein</fullName>
    </recommendedName>
</protein>
<evidence type="ECO:0000313" key="2">
    <source>
        <dbReference type="Proteomes" id="UP000030539"/>
    </source>
</evidence>
<dbReference type="AlphaFoldDB" id="A0A0A2XX01"/>
<gene>
    <name evidence="1" type="ORF">JP36_07530</name>
</gene>
<accession>A0A0A2XX01</accession>
<proteinExistence type="predicted"/>
<reference evidence="1 2" key="1">
    <citation type="submission" date="2014-08" db="EMBL/GenBank/DDBJ databases">
        <title>Chaperone-usher fimbriae in a diverse selection of Gallibacterium genomes.</title>
        <authorList>
            <person name="Kudirkiene E."/>
            <person name="Bager R.J."/>
            <person name="Johnson T.J."/>
            <person name="Bojesen A.M."/>
        </authorList>
    </citation>
    <scope>NUCLEOTIDE SEQUENCE [LARGE SCALE GENOMIC DNA]</scope>
    <source>
        <strain evidence="1 2">CCM5974</strain>
    </source>
</reference>